<name>A0A2S5B815_9BASI</name>
<reference evidence="5 6" key="1">
    <citation type="journal article" date="2018" name="Front. Microbiol.">
        <title>Prospects for Fungal Bioremediation of Acidic Radioactive Waste Sites: Characterization and Genome Sequence of Rhodotorula taiwanensis MD1149.</title>
        <authorList>
            <person name="Tkavc R."/>
            <person name="Matrosova V.Y."/>
            <person name="Grichenko O.E."/>
            <person name="Gostincar C."/>
            <person name="Volpe R.P."/>
            <person name="Klimenkova P."/>
            <person name="Gaidamakova E.K."/>
            <person name="Zhou C.E."/>
            <person name="Stewart B.J."/>
            <person name="Lyman M.G."/>
            <person name="Malfatti S.A."/>
            <person name="Rubinfeld B."/>
            <person name="Courtot M."/>
            <person name="Singh J."/>
            <person name="Dalgard C.L."/>
            <person name="Hamilton T."/>
            <person name="Frey K.G."/>
            <person name="Gunde-Cimerman N."/>
            <person name="Dugan L."/>
            <person name="Daly M.J."/>
        </authorList>
    </citation>
    <scope>NUCLEOTIDE SEQUENCE [LARGE SCALE GENOMIC DNA]</scope>
    <source>
        <strain evidence="5 6">MD1149</strain>
    </source>
</reference>
<feature type="compositionally biased region" description="Polar residues" evidence="3">
    <location>
        <begin position="1"/>
        <end position="36"/>
    </location>
</feature>
<feature type="region of interest" description="Disordered" evidence="3">
    <location>
        <begin position="548"/>
        <end position="635"/>
    </location>
</feature>
<dbReference type="CDD" id="cd00174">
    <property type="entry name" value="SH3"/>
    <property type="match status" value="1"/>
</dbReference>
<evidence type="ECO:0000256" key="3">
    <source>
        <dbReference type="SAM" id="MobiDB-lite"/>
    </source>
</evidence>
<feature type="compositionally biased region" description="Acidic residues" evidence="3">
    <location>
        <begin position="496"/>
        <end position="505"/>
    </location>
</feature>
<dbReference type="InterPro" id="IPR036028">
    <property type="entry name" value="SH3-like_dom_sf"/>
</dbReference>
<accession>A0A2S5B815</accession>
<dbReference type="PROSITE" id="PS50002">
    <property type="entry name" value="SH3"/>
    <property type="match status" value="1"/>
</dbReference>
<dbReference type="Pfam" id="PF03114">
    <property type="entry name" value="BAR"/>
    <property type="match status" value="1"/>
</dbReference>
<evidence type="ECO:0000256" key="1">
    <source>
        <dbReference type="ARBA" id="ARBA00022443"/>
    </source>
</evidence>
<keyword evidence="6" id="KW-1185">Reference proteome</keyword>
<dbReference type="InterPro" id="IPR027267">
    <property type="entry name" value="AH/BAR_dom_sf"/>
</dbReference>
<dbReference type="Proteomes" id="UP000237144">
    <property type="component" value="Unassembled WGS sequence"/>
</dbReference>
<feature type="compositionally biased region" description="Low complexity" evidence="3">
    <location>
        <begin position="250"/>
        <end position="283"/>
    </location>
</feature>
<evidence type="ECO:0000313" key="5">
    <source>
        <dbReference type="EMBL" id="POY72899.1"/>
    </source>
</evidence>
<evidence type="ECO:0000313" key="6">
    <source>
        <dbReference type="Proteomes" id="UP000237144"/>
    </source>
</evidence>
<evidence type="ECO:0000256" key="2">
    <source>
        <dbReference type="PROSITE-ProRule" id="PRU00192"/>
    </source>
</evidence>
<protein>
    <recommendedName>
        <fullName evidence="4">SH3 domain-containing protein</fullName>
    </recommendedName>
</protein>
<dbReference type="GO" id="GO:0005737">
    <property type="term" value="C:cytoplasm"/>
    <property type="evidence" value="ECO:0007669"/>
    <property type="project" value="InterPro"/>
</dbReference>
<feature type="region of interest" description="Disordered" evidence="3">
    <location>
        <begin position="1"/>
        <end position="42"/>
    </location>
</feature>
<feature type="region of interest" description="Disordered" evidence="3">
    <location>
        <begin position="484"/>
        <end position="509"/>
    </location>
</feature>
<feature type="compositionally biased region" description="Low complexity" evidence="3">
    <location>
        <begin position="415"/>
        <end position="425"/>
    </location>
</feature>
<dbReference type="SMART" id="SM00326">
    <property type="entry name" value="SH3"/>
    <property type="match status" value="1"/>
</dbReference>
<dbReference type="Gene3D" id="2.30.30.40">
    <property type="entry name" value="SH3 Domains"/>
    <property type="match status" value="1"/>
</dbReference>
<organism evidence="5 6">
    <name type="scientific">Rhodotorula taiwanensis</name>
    <dbReference type="NCBI Taxonomy" id="741276"/>
    <lineage>
        <taxon>Eukaryota</taxon>
        <taxon>Fungi</taxon>
        <taxon>Dikarya</taxon>
        <taxon>Basidiomycota</taxon>
        <taxon>Pucciniomycotina</taxon>
        <taxon>Microbotryomycetes</taxon>
        <taxon>Sporidiobolales</taxon>
        <taxon>Sporidiobolaceae</taxon>
        <taxon>Rhodotorula</taxon>
    </lineage>
</organism>
<dbReference type="SUPFAM" id="SSF50044">
    <property type="entry name" value="SH3-domain"/>
    <property type="match status" value="1"/>
</dbReference>
<sequence length="635" mass="67984">MNRLKQSLSSISAPTMPSFGSLTSSSAAADRQTSPPLEQERLDQLAARQELSGALLDACSQLHRALSKERPDPRNTIAHGKTKLPVEWVALVLQEGAERINDSSTRSSPRELQDYARVVGSVGAMHEQLVSLSSGYHEQLAANVLVTLERRVADFKDWEKALKDAEKKRSTLDAIMTKIDKGKKDPAEYEQDLDTAQWAYQDACQRLQRRADQLDEALDEDRVAAEQLVEIQLEYAQSYVTLLEDCSRGLSKSSGRSGDSRPVPARPAPAASSRMARSQSESSVAGSKPVISPTIYSVLGPNRSRGNSVTSDSKDGGATPSAKSRSRSGSVLDRLAFGGRGKRRDSAVEDEEGRPPPSPKERDPSSPSRFNPSLPTLPTLGSLKKLSIQGNGAGGKYGSLGDAEDYSNTAPPSPSRSTSSSKSSSHPPPFRRAKTDPMLTSSGGGARAPSPSSASFRRIPAVPAIPARKGPIGRLYRAQWAYAPPLGSHHGHGDSTEDEGENEDLALERGTVVRIEEEITGDWWRGVIISGGERGRRGMLPSAYVVPHDAAATSRTNGTASEERWRSMTADDAASSAPETSSDGHGLGSDTDGDEGLLPEARAPTWSIGGDDEDESPFGDDRVSHAQGVGRMSRA</sequence>
<dbReference type="AlphaFoldDB" id="A0A2S5B815"/>
<keyword evidence="1 2" id="KW-0728">SH3 domain</keyword>
<dbReference type="InterPro" id="IPR001452">
    <property type="entry name" value="SH3_domain"/>
</dbReference>
<dbReference type="Gene3D" id="1.20.1270.60">
    <property type="entry name" value="Arfaptin homology (AH) domain/BAR domain"/>
    <property type="match status" value="1"/>
</dbReference>
<dbReference type="SUPFAM" id="SSF103657">
    <property type="entry name" value="BAR/IMD domain-like"/>
    <property type="match status" value="1"/>
</dbReference>
<dbReference type="EMBL" id="PJQD01000045">
    <property type="protein sequence ID" value="POY72899.1"/>
    <property type="molecule type" value="Genomic_DNA"/>
</dbReference>
<dbReference type="STRING" id="741276.A0A2S5B815"/>
<evidence type="ECO:0000259" key="4">
    <source>
        <dbReference type="PROSITE" id="PS50002"/>
    </source>
</evidence>
<feature type="compositionally biased region" description="Low complexity" evidence="3">
    <location>
        <begin position="372"/>
        <end position="387"/>
    </location>
</feature>
<proteinExistence type="predicted"/>
<dbReference type="OrthoDB" id="10263741at2759"/>
<comment type="caution">
    <text evidence="5">The sequence shown here is derived from an EMBL/GenBank/DDBJ whole genome shotgun (WGS) entry which is preliminary data.</text>
</comment>
<feature type="compositionally biased region" description="Low complexity" evidence="3">
    <location>
        <begin position="447"/>
        <end position="460"/>
    </location>
</feature>
<feature type="region of interest" description="Disordered" evidence="3">
    <location>
        <begin position="250"/>
        <end position="468"/>
    </location>
</feature>
<gene>
    <name evidence="5" type="ORF">BMF94_4060</name>
</gene>
<feature type="domain" description="SH3" evidence="4">
    <location>
        <begin position="471"/>
        <end position="550"/>
    </location>
</feature>
<dbReference type="InterPro" id="IPR004148">
    <property type="entry name" value="BAR_dom"/>
</dbReference>